<evidence type="ECO:0000313" key="1">
    <source>
        <dbReference type="EMBL" id="KAJ8377707.1"/>
    </source>
</evidence>
<reference evidence="1" key="1">
    <citation type="journal article" date="2023" name="Science">
        <title>Genome structures resolve the early diversification of teleost fishes.</title>
        <authorList>
            <person name="Parey E."/>
            <person name="Louis A."/>
            <person name="Montfort J."/>
            <person name="Bouchez O."/>
            <person name="Roques C."/>
            <person name="Iampietro C."/>
            <person name="Lluch J."/>
            <person name="Castinel A."/>
            <person name="Donnadieu C."/>
            <person name="Desvignes T."/>
            <person name="Floi Bucao C."/>
            <person name="Jouanno E."/>
            <person name="Wen M."/>
            <person name="Mejri S."/>
            <person name="Dirks R."/>
            <person name="Jansen H."/>
            <person name="Henkel C."/>
            <person name="Chen W.J."/>
            <person name="Zahm M."/>
            <person name="Cabau C."/>
            <person name="Klopp C."/>
            <person name="Thompson A.W."/>
            <person name="Robinson-Rechavi M."/>
            <person name="Braasch I."/>
            <person name="Lecointre G."/>
            <person name="Bobe J."/>
            <person name="Postlethwait J.H."/>
            <person name="Berthelot C."/>
            <person name="Roest Crollius H."/>
            <person name="Guiguen Y."/>
        </authorList>
    </citation>
    <scope>NUCLEOTIDE SEQUENCE</scope>
    <source>
        <strain evidence="1">NC1722</strain>
    </source>
</reference>
<keyword evidence="2" id="KW-1185">Reference proteome</keyword>
<comment type="caution">
    <text evidence="1">The sequence shown here is derived from an EMBL/GenBank/DDBJ whole genome shotgun (WGS) entry which is preliminary data.</text>
</comment>
<accession>A0AAD7W3N1</accession>
<organism evidence="1 2">
    <name type="scientific">Aldrovandia affinis</name>
    <dbReference type="NCBI Taxonomy" id="143900"/>
    <lineage>
        <taxon>Eukaryota</taxon>
        <taxon>Metazoa</taxon>
        <taxon>Chordata</taxon>
        <taxon>Craniata</taxon>
        <taxon>Vertebrata</taxon>
        <taxon>Euteleostomi</taxon>
        <taxon>Actinopterygii</taxon>
        <taxon>Neopterygii</taxon>
        <taxon>Teleostei</taxon>
        <taxon>Notacanthiformes</taxon>
        <taxon>Halosauridae</taxon>
        <taxon>Aldrovandia</taxon>
    </lineage>
</organism>
<name>A0AAD7W3N1_9TELE</name>
<sequence>GAHPDIKNRYYIKSIGEVVKFLAVNELVISCCRSSGVHPAKFTHVTPLLSSLHWLPIAARIRFKSLVLAFQAARGTAPPYLQSLITPNTPPRPLRSASSGNWQPLLAVSPLLCPDPSLVERPSAIGQDRGITCNLPQETQNPPLQIPLPLNTVHLANLASPLFTCSTL</sequence>
<proteinExistence type="predicted"/>
<feature type="non-terminal residue" evidence="1">
    <location>
        <position position="1"/>
    </location>
</feature>
<evidence type="ECO:0000313" key="2">
    <source>
        <dbReference type="Proteomes" id="UP001221898"/>
    </source>
</evidence>
<protein>
    <submittedName>
        <fullName evidence="1">Uncharacterized protein</fullName>
    </submittedName>
</protein>
<gene>
    <name evidence="1" type="ORF">AAFF_G00254410</name>
</gene>
<dbReference type="EMBL" id="JAINUG010000342">
    <property type="protein sequence ID" value="KAJ8377707.1"/>
    <property type="molecule type" value="Genomic_DNA"/>
</dbReference>
<dbReference type="AlphaFoldDB" id="A0AAD7W3N1"/>
<dbReference type="Proteomes" id="UP001221898">
    <property type="component" value="Unassembled WGS sequence"/>
</dbReference>